<dbReference type="SUPFAM" id="SSF47616">
    <property type="entry name" value="GST C-terminal domain-like"/>
    <property type="match status" value="1"/>
</dbReference>
<dbReference type="EC" id="5.3.99.3" evidence="3"/>
<keyword evidence="12" id="KW-0472">Membrane</keyword>
<evidence type="ECO:0000256" key="8">
    <source>
        <dbReference type="ARBA" id="ARBA00022692"/>
    </source>
</evidence>
<keyword evidence="10" id="KW-1133">Transmembrane helix</keyword>
<evidence type="ECO:0000256" key="1">
    <source>
        <dbReference type="ARBA" id="ARBA00004702"/>
    </source>
</evidence>
<dbReference type="InterPro" id="IPR034334">
    <property type="entry name" value="PGES2"/>
</dbReference>
<dbReference type="PANTHER" id="PTHR12782:SF5">
    <property type="entry name" value="PROSTAGLANDIN E SYNTHASE 2"/>
    <property type="match status" value="1"/>
</dbReference>
<evidence type="ECO:0000256" key="7">
    <source>
        <dbReference type="ARBA" id="ARBA00022585"/>
    </source>
</evidence>
<dbReference type="InterPro" id="IPR011767">
    <property type="entry name" value="GLR_AS"/>
</dbReference>
<name>A0ABQ5S7V8_9CHLO</name>
<dbReference type="InterPro" id="IPR034335">
    <property type="entry name" value="PGES2_C"/>
</dbReference>
<dbReference type="CDD" id="cd03197">
    <property type="entry name" value="GST_C_mPGES2"/>
    <property type="match status" value="1"/>
</dbReference>
<keyword evidence="7" id="KW-0643">Prostaglandin biosynthesis</keyword>
<evidence type="ECO:0000256" key="11">
    <source>
        <dbReference type="ARBA" id="ARBA00023098"/>
    </source>
</evidence>
<dbReference type="InterPro" id="IPR036249">
    <property type="entry name" value="Thioredoxin-like_sf"/>
</dbReference>
<dbReference type="Gene3D" id="3.40.30.10">
    <property type="entry name" value="Glutaredoxin"/>
    <property type="match status" value="1"/>
</dbReference>
<keyword evidence="11" id="KW-0443">Lipid metabolism</keyword>
<keyword evidence="6" id="KW-0444">Lipid biosynthesis</keyword>
<reference evidence="20 21" key="1">
    <citation type="journal article" date="2023" name="IScience">
        <title>Expanded male sex-determining region conserved during the evolution of homothallism in the green alga Volvox.</title>
        <authorList>
            <person name="Yamamoto K."/>
            <person name="Matsuzaki R."/>
            <person name="Mahakham W."/>
            <person name="Heman W."/>
            <person name="Sekimoto H."/>
            <person name="Kawachi M."/>
            <person name="Minakuchi Y."/>
            <person name="Toyoda A."/>
            <person name="Nozaki H."/>
        </authorList>
    </citation>
    <scope>NUCLEOTIDE SEQUENCE [LARGE SCALE GENOMIC DNA]</scope>
    <source>
        <strain evidence="20 21">NIES-4468</strain>
    </source>
</reference>
<comment type="pathway">
    <text evidence="1">Lipid metabolism; prostaglandin biosynthesis.</text>
</comment>
<evidence type="ECO:0000256" key="6">
    <source>
        <dbReference type="ARBA" id="ARBA00022516"/>
    </source>
</evidence>
<protein>
    <recommendedName>
        <fullName evidence="4">Prostaglandin E synthase 2</fullName>
        <ecNumber evidence="3">5.3.99.3</ecNumber>
    </recommendedName>
    <alternativeName>
        <fullName evidence="17">Microsomal prostaglandin E synthase 2</fullName>
    </alternativeName>
</protein>
<evidence type="ECO:0000256" key="4">
    <source>
        <dbReference type="ARBA" id="ARBA00019474"/>
    </source>
</evidence>
<dbReference type="InterPro" id="IPR040079">
    <property type="entry name" value="Glutathione_S-Trfase"/>
</dbReference>
<evidence type="ECO:0000256" key="15">
    <source>
        <dbReference type="ARBA" id="ARBA00023930"/>
    </source>
</evidence>
<dbReference type="Proteomes" id="UP001165090">
    <property type="component" value="Unassembled WGS sequence"/>
</dbReference>
<comment type="similarity">
    <text evidence="2">Belongs to the GST superfamily.</text>
</comment>
<organism evidence="20 21">
    <name type="scientific">Volvox africanus</name>
    <dbReference type="NCBI Taxonomy" id="51714"/>
    <lineage>
        <taxon>Eukaryota</taxon>
        <taxon>Viridiplantae</taxon>
        <taxon>Chlorophyta</taxon>
        <taxon>core chlorophytes</taxon>
        <taxon>Chlorophyceae</taxon>
        <taxon>CS clade</taxon>
        <taxon>Chlamydomonadales</taxon>
        <taxon>Volvocaceae</taxon>
        <taxon>Volvox</taxon>
    </lineage>
</organism>
<sequence length="404" mass="43312">MSSAGALRRLPILLLAHGHRASGITHAASSSRLINTGINDQRYGDSNRQRAGIMLAAASLLGAGVVATSTSAADAPTKIEVVADPYALPVEARPLPSKIILYQYEVCPYCCKVRAFLDFYKLPYTVIEVNPLTKGELKWSTYKKVPVVKLDDDIVADSSAIMSRLVTDVLAARHASSPPVPPPPAVAVAASPASPSPIAKRSSSWWPFGSISGSRTSDVGNGAKDQTAAAAAVTVAAPSPSPSPVDTLAEEIRWRKWVDDKLVKVLTANIYRNWDESVETFKYITEQTSWSWGAREVARWAGAVMMWQVGKRMPGKYGIEGDLRKALYDTANDFADNALLGRRFAGGDSPNLADLSAFGVIRAVRKTGAFRDLMENSRLAPWFVAMEEAVGGSARINPGPGDAA</sequence>
<dbReference type="Gene3D" id="1.20.1050.10">
    <property type="match status" value="1"/>
</dbReference>
<evidence type="ECO:0000256" key="13">
    <source>
        <dbReference type="ARBA" id="ARBA00023160"/>
    </source>
</evidence>
<keyword evidence="14" id="KW-0413">Isomerase</keyword>
<dbReference type="PROSITE" id="PS50404">
    <property type="entry name" value="GST_NTER"/>
    <property type="match status" value="1"/>
</dbReference>
<evidence type="ECO:0000313" key="21">
    <source>
        <dbReference type="Proteomes" id="UP001165090"/>
    </source>
</evidence>
<keyword evidence="5" id="KW-0644">Prostaglandin metabolism</keyword>
<gene>
    <name evidence="20" type="ORF">VaNZ11_009244</name>
</gene>
<dbReference type="PROSITE" id="PS51354">
    <property type="entry name" value="GLUTAREDOXIN_2"/>
    <property type="match status" value="1"/>
</dbReference>
<evidence type="ECO:0000256" key="5">
    <source>
        <dbReference type="ARBA" id="ARBA00022501"/>
    </source>
</evidence>
<dbReference type="PROSITE" id="PS00195">
    <property type="entry name" value="GLUTAREDOXIN_1"/>
    <property type="match status" value="1"/>
</dbReference>
<evidence type="ECO:0000313" key="20">
    <source>
        <dbReference type="EMBL" id="GLI65645.1"/>
    </source>
</evidence>
<evidence type="ECO:0000256" key="14">
    <source>
        <dbReference type="ARBA" id="ARBA00023235"/>
    </source>
</evidence>
<evidence type="ECO:0000259" key="19">
    <source>
        <dbReference type="PROSITE" id="PS50404"/>
    </source>
</evidence>
<keyword evidence="8" id="KW-0812">Transmembrane</keyword>
<dbReference type="PANTHER" id="PTHR12782">
    <property type="entry name" value="MICROSOMAL PROSTAGLANDIN E SYNTHASE-2"/>
    <property type="match status" value="1"/>
</dbReference>
<dbReference type="Pfam" id="PF13417">
    <property type="entry name" value="GST_N_3"/>
    <property type="match status" value="1"/>
</dbReference>
<dbReference type="SFLD" id="SFLDS00019">
    <property type="entry name" value="Glutathione_Transferase_(cytos"/>
    <property type="match status" value="1"/>
</dbReference>
<evidence type="ECO:0000256" key="16">
    <source>
        <dbReference type="ARBA" id="ARBA00023931"/>
    </source>
</evidence>
<accession>A0ABQ5S7V8</accession>
<comment type="caution">
    <text evidence="20">The sequence shown here is derived from an EMBL/GenBank/DDBJ whole genome shotgun (WGS) entry which is preliminary data.</text>
</comment>
<evidence type="ECO:0000256" key="2">
    <source>
        <dbReference type="ARBA" id="ARBA00007409"/>
    </source>
</evidence>
<evidence type="ECO:0000256" key="10">
    <source>
        <dbReference type="ARBA" id="ARBA00022989"/>
    </source>
</evidence>
<evidence type="ECO:0000256" key="9">
    <source>
        <dbReference type="ARBA" id="ARBA00022832"/>
    </source>
</evidence>
<comment type="catalytic activity">
    <reaction evidence="16">
        <text>prostaglandin H2 = prostaglandin E2</text>
        <dbReference type="Rhea" id="RHEA:12893"/>
        <dbReference type="ChEBI" id="CHEBI:57405"/>
        <dbReference type="ChEBI" id="CHEBI:606564"/>
        <dbReference type="EC" id="5.3.99.3"/>
    </reaction>
    <physiologicalReaction direction="left-to-right" evidence="16">
        <dbReference type="Rhea" id="RHEA:12894"/>
    </physiologicalReaction>
</comment>
<comment type="subcellular location">
    <subcellularLocation>
        <location evidence="18">Endomembrane system</location>
        <topology evidence="18">Single-pass membrane protein</topology>
    </subcellularLocation>
</comment>
<dbReference type="EMBL" id="BSDZ01000024">
    <property type="protein sequence ID" value="GLI65645.1"/>
    <property type="molecule type" value="Genomic_DNA"/>
</dbReference>
<evidence type="ECO:0000256" key="12">
    <source>
        <dbReference type="ARBA" id="ARBA00023136"/>
    </source>
</evidence>
<keyword evidence="9" id="KW-0276">Fatty acid metabolism</keyword>
<dbReference type="SUPFAM" id="SSF52833">
    <property type="entry name" value="Thioredoxin-like"/>
    <property type="match status" value="1"/>
</dbReference>
<evidence type="ECO:0000256" key="3">
    <source>
        <dbReference type="ARBA" id="ARBA00012203"/>
    </source>
</evidence>
<dbReference type="InterPro" id="IPR036282">
    <property type="entry name" value="Glutathione-S-Trfase_C_sf"/>
</dbReference>
<comment type="catalytic activity">
    <reaction evidence="15">
        <text>prostaglandin H2 = (12S)-hydroxy-(5Z,8E,10E)-heptadecatrienoate + malonaldehyde</text>
        <dbReference type="Rhea" id="RHEA:48644"/>
        <dbReference type="ChEBI" id="CHEBI:57405"/>
        <dbReference type="ChEBI" id="CHEBI:90694"/>
        <dbReference type="ChEBI" id="CHEBI:566274"/>
    </reaction>
    <physiologicalReaction direction="left-to-right" evidence="15">
        <dbReference type="Rhea" id="RHEA:48645"/>
    </physiologicalReaction>
</comment>
<evidence type="ECO:0000256" key="18">
    <source>
        <dbReference type="ARBA" id="ARBA00037847"/>
    </source>
</evidence>
<keyword evidence="21" id="KW-1185">Reference proteome</keyword>
<keyword evidence="13" id="KW-0275">Fatty acid biosynthesis</keyword>
<dbReference type="InterPro" id="IPR004045">
    <property type="entry name" value="Glutathione_S-Trfase_N"/>
</dbReference>
<proteinExistence type="inferred from homology"/>
<feature type="domain" description="GST N-terminal" evidence="19">
    <location>
        <begin position="97"/>
        <end position="173"/>
    </location>
</feature>
<dbReference type="SFLD" id="SFLDG01182">
    <property type="entry name" value="Prostaglandin_E_synthase_like"/>
    <property type="match status" value="1"/>
</dbReference>
<evidence type="ECO:0000256" key="17">
    <source>
        <dbReference type="ARBA" id="ARBA00031041"/>
    </source>
</evidence>
<dbReference type="SFLD" id="SFLDG01203">
    <property type="entry name" value="Prostaglandin_E_synthase_like1"/>
    <property type="match status" value="1"/>
</dbReference>